<keyword evidence="2" id="KW-0813">Transport</keyword>
<dbReference type="PROSITE" id="PS00211">
    <property type="entry name" value="ABC_TRANSPORTER_1"/>
    <property type="match status" value="1"/>
</dbReference>
<dbReference type="Pfam" id="PF12698">
    <property type="entry name" value="ABC2_membrane_3"/>
    <property type="match status" value="2"/>
</dbReference>
<protein>
    <recommendedName>
        <fullName evidence="10">ABC transporter domain-containing protein</fullName>
    </recommendedName>
</protein>
<evidence type="ECO:0000256" key="6">
    <source>
        <dbReference type="ARBA" id="ARBA00022840"/>
    </source>
</evidence>
<dbReference type="Proteomes" id="UP001107558">
    <property type="component" value="Chromosome 2"/>
</dbReference>
<evidence type="ECO:0000256" key="3">
    <source>
        <dbReference type="ARBA" id="ARBA00022692"/>
    </source>
</evidence>
<feature type="transmembrane region" description="Helical" evidence="9">
    <location>
        <begin position="1134"/>
        <end position="1152"/>
    </location>
</feature>
<accession>A0A9J6CAY3</accession>
<dbReference type="InterPro" id="IPR026082">
    <property type="entry name" value="ABCA"/>
</dbReference>
<dbReference type="OrthoDB" id="8061355at2759"/>
<dbReference type="GO" id="GO:0005524">
    <property type="term" value="F:ATP binding"/>
    <property type="evidence" value="ECO:0007669"/>
    <property type="project" value="UniProtKB-KW"/>
</dbReference>
<dbReference type="Gene3D" id="3.40.50.300">
    <property type="entry name" value="P-loop containing nucleotide triphosphate hydrolases"/>
    <property type="match status" value="2"/>
</dbReference>
<keyword evidence="7 9" id="KW-1133">Transmembrane helix</keyword>
<feature type="transmembrane region" description="Helical" evidence="9">
    <location>
        <begin position="1032"/>
        <end position="1060"/>
    </location>
</feature>
<keyword evidence="12" id="KW-1185">Reference proteome</keyword>
<evidence type="ECO:0000256" key="5">
    <source>
        <dbReference type="ARBA" id="ARBA00022741"/>
    </source>
</evidence>
<feature type="domain" description="ABC transporter" evidence="10">
    <location>
        <begin position="1243"/>
        <end position="1473"/>
    </location>
</feature>
<dbReference type="Pfam" id="PF00005">
    <property type="entry name" value="ABC_tran"/>
    <property type="match status" value="2"/>
</dbReference>
<dbReference type="InterPro" id="IPR056264">
    <property type="entry name" value="R2_ABCA1-4-like"/>
</dbReference>
<evidence type="ECO:0000256" key="7">
    <source>
        <dbReference type="ARBA" id="ARBA00022989"/>
    </source>
</evidence>
<sequence length="1560" mass="178641">MSFDKLKILLWKNWILQTRRPISAIFQLLFPIVVVILTTWARNSFGGEYGVFTKVKANEYNFTSLSECTFENKPITKVFFAPNFEAYRNLVEISFENLEIVGFNNSREIWEEIDKLDDQIGIILLSSDSEVTNTLPKNITHSISIRFRYADRVCELYLQHALERGFIKSLAANSNLEDVIVKNFPYEEQFKQIFTEVIIHILPLFLVFSMFATVQSVIKSVASERESKMKELMKIMGLSSVLHWSAWFIKCIIMSTISYTVVTLFLCVAIIGNEAIFQLSNFFLIWLFFFLYCIGVITFCFMVSTIFTKATVATNVGLMLFFSTYVPYYVYGTNFETLNHIVKWFFCIPINTSLGQGISMVLNLELNKQGITFSNLFTQVNGFNFTFFEILMIMIIASMIHILIMTYLELVFPGDVGVAKPWHFPFTFCFDSMRNNHKNAHNYTNTDNGNIFISNDDIEEEPKHLNVKVRIKNLTKIFGKYKAVNNLSLNIFEDQITVLLAHNGGGKTTTMNMLIGMIPPSFGTAYINDYDITTDIQNARKSLGICPQHNILFADLTVREHIIFFSRLKGMTNKKEIDEEVIKYVKMMDFVDKKDARSKTLSGGQQRKLSIANALCGGSTFVVLDEPTSGLDVTARRKLWDLLIESKKGRSILLSTHYLNEADVLGDRIAIMNEGQLKTIGTSFFLKKKFGSGYQLIIIKKPNFNVDKILNVLKQYAPDASVKSNEQLEAIFILSEEYLDKFDKIFKHLEDDSINLGIESFGCSLTTLEEVFLKVGVESNEQNGNGPEAIVKIDDLLSFSKVSQFTLFINQIYAMILKKIHFTRRNYAAIIMLTILTIWLTFVLLAAPVQLGEGTVNMDTKLTGLVSSKNSESNFIEIYKNFFNESNFFITDKSIFDYIYQNFLRNNLKYEIGVELDENKSVTSVYYNPNSYYNSLYVALNFYHRAILKELTNADHDIKLLYNYYESIFTNDDNDYEVIYDLSDRNVWKDITVYFLFFFLLTYWPVIHMTLKIKERVTKAKLLQFISGANKLIFTFTSFVLDVIIFLSIMFIIYGVVAALDRPGFNTLNDAAVYLTIFTFYAINIIPLIYLMSFLFKKHTTGEAVMQLIPVGFAILYLAYAILNTISLEIVGTIIYWIGIFFAPFSLVDCFVKIMDTGLFGGEFWKFGDKGIFLNLTLMAVGGVIFLTIVLLKDFLFFMWIRYKFFNKSKHLGTLNSQLDDDVLNEIQRVKNKTPSQIVDSNLVLKNLSKVYGKNLAVNQLYVGVEKAEIFGLLGVNGSGKTSVFKMLTGDEIISSGNAWIHGNSLIGQLSSVYKEIGYCPQYDALLPDLSGRETLKIFCLLRGIPRNEINQVIETFAHELDFYKHLDKKISEFSGGNRRKLSTTISLLGNLSLIFLDECSSGIDAKATRQLWNIINKTKNAGKSIIITSHSMQECEVLCNKLAIMVDGSFECLGSIQHLKNKFSKGYVLKIMMSKKEDEEHFRAIESRVMAKFPNAQLKERFMRLLTFHIDIPELKWSEVFAYLARMKEELGIDDYTMTQASLESVFLFFSKRGKQKDE</sequence>
<dbReference type="InterPro" id="IPR017871">
    <property type="entry name" value="ABC_transporter-like_CS"/>
</dbReference>
<dbReference type="InterPro" id="IPR003439">
    <property type="entry name" value="ABC_transporter-like_ATP-bd"/>
</dbReference>
<feature type="transmembrane region" description="Helical" evidence="9">
    <location>
        <begin position="21"/>
        <end position="41"/>
    </location>
</feature>
<dbReference type="Pfam" id="PF23321">
    <property type="entry name" value="R1_ABCA1"/>
    <property type="match status" value="1"/>
</dbReference>
<keyword evidence="5" id="KW-0547">Nucleotide-binding</keyword>
<keyword evidence="6" id="KW-0067">ATP-binding</keyword>
<keyword evidence="4" id="KW-0677">Repeat</keyword>
<keyword evidence="8 9" id="KW-0472">Membrane</keyword>
<feature type="transmembrane region" description="Helical" evidence="9">
    <location>
        <begin position="1108"/>
        <end position="1128"/>
    </location>
</feature>
<evidence type="ECO:0000256" key="8">
    <source>
        <dbReference type="ARBA" id="ARBA00023136"/>
    </source>
</evidence>
<feature type="transmembrane region" description="Helical" evidence="9">
    <location>
        <begin position="310"/>
        <end position="330"/>
    </location>
</feature>
<evidence type="ECO:0000256" key="9">
    <source>
        <dbReference type="SAM" id="Phobius"/>
    </source>
</evidence>
<feature type="transmembrane region" description="Helical" evidence="9">
    <location>
        <begin position="283"/>
        <end position="303"/>
    </location>
</feature>
<evidence type="ECO:0000313" key="12">
    <source>
        <dbReference type="Proteomes" id="UP001107558"/>
    </source>
</evidence>
<proteinExistence type="predicted"/>
<evidence type="ECO:0000256" key="2">
    <source>
        <dbReference type="ARBA" id="ARBA00022448"/>
    </source>
</evidence>
<feature type="transmembrane region" description="Helical" evidence="9">
    <location>
        <begin position="197"/>
        <end position="221"/>
    </location>
</feature>
<dbReference type="InterPro" id="IPR013525">
    <property type="entry name" value="ABC2_TM"/>
</dbReference>
<dbReference type="InterPro" id="IPR027417">
    <property type="entry name" value="P-loop_NTPase"/>
</dbReference>
<feature type="transmembrane region" description="Helical" evidence="9">
    <location>
        <begin position="385"/>
        <end position="408"/>
    </location>
</feature>
<evidence type="ECO:0000313" key="11">
    <source>
        <dbReference type="EMBL" id="KAG5679218.1"/>
    </source>
</evidence>
<dbReference type="CDD" id="cd03263">
    <property type="entry name" value="ABC_subfamily_A"/>
    <property type="match status" value="2"/>
</dbReference>
<dbReference type="GO" id="GO:0005319">
    <property type="term" value="F:lipid transporter activity"/>
    <property type="evidence" value="ECO:0007669"/>
    <property type="project" value="TreeGrafter"/>
</dbReference>
<dbReference type="FunFam" id="3.40.50.300:FF:002470">
    <property type="entry name" value="ABC transporter, putative"/>
    <property type="match status" value="1"/>
</dbReference>
<dbReference type="SMART" id="SM00382">
    <property type="entry name" value="AAA"/>
    <property type="match status" value="2"/>
</dbReference>
<dbReference type="InterPro" id="IPR003593">
    <property type="entry name" value="AAA+_ATPase"/>
</dbReference>
<evidence type="ECO:0000256" key="4">
    <source>
        <dbReference type="ARBA" id="ARBA00022737"/>
    </source>
</evidence>
<dbReference type="GO" id="GO:0140359">
    <property type="term" value="F:ABC-type transporter activity"/>
    <property type="evidence" value="ECO:0007669"/>
    <property type="project" value="InterPro"/>
</dbReference>
<dbReference type="GO" id="GO:0016020">
    <property type="term" value="C:membrane"/>
    <property type="evidence" value="ECO:0007669"/>
    <property type="project" value="UniProtKB-SubCell"/>
</dbReference>
<feature type="transmembrane region" description="Helical" evidence="9">
    <location>
        <begin position="241"/>
        <end position="271"/>
    </location>
</feature>
<reference evidence="11" key="1">
    <citation type="submission" date="2021-03" db="EMBL/GenBank/DDBJ databases">
        <title>Chromosome level genome of the anhydrobiotic midge Polypedilum vanderplanki.</title>
        <authorList>
            <person name="Yoshida Y."/>
            <person name="Kikawada T."/>
            <person name="Gusev O."/>
        </authorList>
    </citation>
    <scope>NUCLEOTIDE SEQUENCE</scope>
    <source>
        <strain evidence="11">NIAS01</strain>
        <tissue evidence="11">Whole body or cell culture</tissue>
    </source>
</reference>
<feature type="transmembrane region" description="Helical" evidence="9">
    <location>
        <begin position="828"/>
        <end position="849"/>
    </location>
</feature>
<dbReference type="EMBL" id="JADBJN010000002">
    <property type="protein sequence ID" value="KAG5679218.1"/>
    <property type="molecule type" value="Genomic_DNA"/>
</dbReference>
<feature type="transmembrane region" description="Helical" evidence="9">
    <location>
        <begin position="1072"/>
        <end position="1096"/>
    </location>
</feature>
<evidence type="ECO:0000256" key="1">
    <source>
        <dbReference type="ARBA" id="ARBA00004141"/>
    </source>
</evidence>
<feature type="transmembrane region" description="Helical" evidence="9">
    <location>
        <begin position="1173"/>
        <end position="1201"/>
    </location>
</feature>
<feature type="transmembrane region" description="Helical" evidence="9">
    <location>
        <begin position="991"/>
        <end position="1011"/>
    </location>
</feature>
<dbReference type="PANTHER" id="PTHR19229">
    <property type="entry name" value="ATP-BINDING CASSETTE TRANSPORTER SUBFAMILY A ABCA"/>
    <property type="match status" value="1"/>
</dbReference>
<dbReference type="PANTHER" id="PTHR19229:SF250">
    <property type="entry name" value="ABC TRANSPORTER DOMAIN-CONTAINING PROTEIN-RELATED"/>
    <property type="match status" value="1"/>
</dbReference>
<dbReference type="FunFam" id="3.40.50.300:FF:000298">
    <property type="entry name" value="ATP-binding cassette sub-family A member 12"/>
    <property type="match status" value="1"/>
</dbReference>
<feature type="domain" description="ABC transporter" evidence="10">
    <location>
        <begin position="469"/>
        <end position="699"/>
    </location>
</feature>
<gene>
    <name evidence="11" type="ORF">PVAND_008802</name>
</gene>
<evidence type="ECO:0000259" key="10">
    <source>
        <dbReference type="PROSITE" id="PS50893"/>
    </source>
</evidence>
<comment type="subcellular location">
    <subcellularLocation>
        <location evidence="1">Membrane</location>
        <topology evidence="1">Multi-pass membrane protein</topology>
    </subcellularLocation>
</comment>
<dbReference type="PROSITE" id="PS50893">
    <property type="entry name" value="ABC_TRANSPORTER_2"/>
    <property type="match status" value="2"/>
</dbReference>
<name>A0A9J6CAY3_POLVA</name>
<comment type="caution">
    <text evidence="11">The sequence shown here is derived from an EMBL/GenBank/DDBJ whole genome shotgun (WGS) entry which is preliminary data.</text>
</comment>
<organism evidence="11 12">
    <name type="scientific">Polypedilum vanderplanki</name>
    <name type="common">Sleeping chironomid midge</name>
    <dbReference type="NCBI Taxonomy" id="319348"/>
    <lineage>
        <taxon>Eukaryota</taxon>
        <taxon>Metazoa</taxon>
        <taxon>Ecdysozoa</taxon>
        <taxon>Arthropoda</taxon>
        <taxon>Hexapoda</taxon>
        <taxon>Insecta</taxon>
        <taxon>Pterygota</taxon>
        <taxon>Neoptera</taxon>
        <taxon>Endopterygota</taxon>
        <taxon>Diptera</taxon>
        <taxon>Nematocera</taxon>
        <taxon>Chironomoidea</taxon>
        <taxon>Chironomidae</taxon>
        <taxon>Chironominae</taxon>
        <taxon>Polypedilum</taxon>
        <taxon>Polypedilum</taxon>
    </lineage>
</organism>
<dbReference type="SUPFAM" id="SSF52540">
    <property type="entry name" value="P-loop containing nucleoside triphosphate hydrolases"/>
    <property type="match status" value="2"/>
</dbReference>
<keyword evidence="3 9" id="KW-0812">Transmembrane</keyword>
<dbReference type="GO" id="GO:0016887">
    <property type="term" value="F:ATP hydrolysis activity"/>
    <property type="evidence" value="ECO:0007669"/>
    <property type="project" value="InterPro"/>
</dbReference>